<proteinExistence type="predicted"/>
<accession>A0A0E9SB71</accession>
<reference evidence="1" key="2">
    <citation type="journal article" date="2015" name="Fish Shellfish Immunol.">
        <title>Early steps in the European eel (Anguilla anguilla)-Vibrio vulnificus interaction in the gills: Role of the RtxA13 toxin.</title>
        <authorList>
            <person name="Callol A."/>
            <person name="Pajuelo D."/>
            <person name="Ebbesson L."/>
            <person name="Teles M."/>
            <person name="MacKenzie S."/>
            <person name="Amaro C."/>
        </authorList>
    </citation>
    <scope>NUCLEOTIDE SEQUENCE</scope>
</reference>
<dbReference type="AlphaFoldDB" id="A0A0E9SB71"/>
<evidence type="ECO:0000313" key="1">
    <source>
        <dbReference type="EMBL" id="JAH38659.1"/>
    </source>
</evidence>
<name>A0A0E9SB71_ANGAN</name>
<sequence length="45" mass="4761">MKGELVLKSYEGALGAQFTLSPCGNVEMVKPTHPVSGISIKDDLV</sequence>
<protein>
    <submittedName>
        <fullName evidence="1">Uncharacterized protein</fullName>
    </submittedName>
</protein>
<organism evidence="1">
    <name type="scientific">Anguilla anguilla</name>
    <name type="common">European freshwater eel</name>
    <name type="synonym">Muraena anguilla</name>
    <dbReference type="NCBI Taxonomy" id="7936"/>
    <lineage>
        <taxon>Eukaryota</taxon>
        <taxon>Metazoa</taxon>
        <taxon>Chordata</taxon>
        <taxon>Craniata</taxon>
        <taxon>Vertebrata</taxon>
        <taxon>Euteleostomi</taxon>
        <taxon>Actinopterygii</taxon>
        <taxon>Neopterygii</taxon>
        <taxon>Teleostei</taxon>
        <taxon>Anguilliformes</taxon>
        <taxon>Anguillidae</taxon>
        <taxon>Anguilla</taxon>
    </lineage>
</organism>
<dbReference type="EMBL" id="GBXM01069918">
    <property type="protein sequence ID" value="JAH38659.1"/>
    <property type="molecule type" value="Transcribed_RNA"/>
</dbReference>
<reference evidence="1" key="1">
    <citation type="submission" date="2014-11" db="EMBL/GenBank/DDBJ databases">
        <authorList>
            <person name="Amaro Gonzalez C."/>
        </authorList>
    </citation>
    <scope>NUCLEOTIDE SEQUENCE</scope>
</reference>